<dbReference type="Proteomes" id="UP000203521">
    <property type="component" value="Segment"/>
</dbReference>
<dbReference type="Proteomes" id="UP000241265">
    <property type="component" value="Genome"/>
</dbReference>
<accession>M4QHQ0</accession>
<dbReference type="GeneID" id="15009647"/>
<dbReference type="Proteomes" id="UP000240287">
    <property type="component" value="Genome"/>
</dbReference>
<dbReference type="KEGG" id="vg:15009647"/>
<reference evidence="1 7" key="1">
    <citation type="submission" date="2010-11" db="EMBL/GenBank/DDBJ databases">
        <title>The Genome Sequence of Synechococcus phage S-CAM1 0208SB26.</title>
        <authorList>
            <consortium name="The Broad Institute Genome Sequencing Platform"/>
            <person name="Henn M.R."/>
            <person name="Martiny J."/>
            <person name="Weihe C."/>
            <person name="Levin J."/>
            <person name="Malboeuf C."/>
            <person name="Casali M."/>
            <person name="Russ C."/>
            <person name="Lennon N."/>
            <person name="Chapman S.B."/>
            <person name="Erlich R."/>
            <person name="Young S.K."/>
            <person name="Yandava C."/>
            <person name="Zeng Q."/>
            <person name="Alvarado L."/>
            <person name="Anderson S."/>
            <person name="Berlin A."/>
            <person name="Chen Z."/>
            <person name="Freedman E."/>
            <person name="Gellesch M."/>
            <person name="Goldberg J."/>
            <person name="Green L."/>
            <person name="Griggs A."/>
            <person name="Gujja S."/>
            <person name="Heilman E.R."/>
            <person name="Heiman D."/>
            <person name="Hollinger A."/>
            <person name="Howarth C."/>
            <person name="Larson L."/>
            <person name="Mehta T."/>
            <person name="Pearson M."/>
            <person name="Roberts A."/>
            <person name="Ryan E."/>
            <person name="Saif S."/>
            <person name="Shea T."/>
            <person name="Shenoy N."/>
            <person name="Sisk P."/>
            <person name="Stolte C."/>
            <person name="Sykes S."/>
            <person name="White J."/>
            <person name="Haas B."/>
            <person name="Nusbaum C."/>
            <person name="Birren B."/>
        </authorList>
    </citation>
    <scope>NUCLEOTIDE SEQUENCE [LARGE SCALE GENOMIC DNA]</scope>
    <source>
        <strain evidence="1 7">S-CAM1</strain>
    </source>
</reference>
<evidence type="ECO:0000313" key="4">
    <source>
        <dbReference type="EMBL" id="AOV57860.1"/>
    </source>
</evidence>
<dbReference type="Proteomes" id="UP000241610">
    <property type="component" value="Segment"/>
</dbReference>
<dbReference type="EMBL" id="KU686193">
    <property type="protein sequence ID" value="AOV57610.1"/>
    <property type="molecule type" value="Genomic_DNA"/>
</dbReference>
<keyword evidence="7" id="KW-1185">Reference proteome</keyword>
<dbReference type="EMBL" id="KU686196">
    <property type="protein sequence ID" value="AOV58360.1"/>
    <property type="molecule type" value="Genomic_DNA"/>
</dbReference>
<dbReference type="EMBL" id="HQ634177">
    <property type="protein sequence ID" value="AGH26961.1"/>
    <property type="molecule type" value="Genomic_DNA"/>
</dbReference>
<proteinExistence type="predicted"/>
<gene>
    <name evidence="4" type="ORF">C030809_105</name>
    <name evidence="6" type="ORF">C290910_105</name>
    <name evidence="3" type="ORF">N170310_105</name>
    <name evidence="2" type="ORF">N330309_105</name>
    <name evidence="5" type="ORF">S170810_105</name>
    <name evidence="1" type="ORF">SXBG_00226</name>
</gene>
<reference evidence="8 9" key="2">
    <citation type="journal article" date="2016" name="Virology">
        <title>The genomic content and context of auxiliary metabolic genes in marine cyanomyoviruses.</title>
        <authorList>
            <person name="Crummett L.T."/>
            <person name="Puxty R.J."/>
            <person name="Weihe C."/>
            <person name="Marston M.F."/>
            <person name="Martiny J.B."/>
        </authorList>
    </citation>
    <scope>NUCLEOTIDE SEQUENCE [LARGE SCALE GENOMIC DNA]</scope>
    <source>
        <strain evidence="2">0309SB33</strain>
        <strain evidence="3">0310NB17</strain>
        <strain evidence="4">0809CC03</strain>
        <strain evidence="5">0810SB17</strain>
        <strain evidence="6">0910CC29</strain>
    </source>
</reference>
<dbReference type="EMBL" id="KU686194">
    <property type="protein sequence ID" value="AOV57860.1"/>
    <property type="molecule type" value="Genomic_DNA"/>
</dbReference>
<dbReference type="Proteomes" id="UP000241591">
    <property type="component" value="Segment"/>
</dbReference>
<sequence length="311" mass="33915">MSSLRDLLDVADDSAVPVTTYYGPQNSHQIWFRGGHCWEYNNNHSYNWQELCWCVPVCCVCKLEIEIWGGGGGGAGACCCMNGWNGHSGQYNKTTVCAAQSSIGGTELDGCKYCFCAASVTCRSPSNSGYDGCKSWVNGPGLDNFCACGGCHGRSCCFGAANYSGGCRSRENWMVSQAWCRWQTNCWSADRECREYCCEFGKEYWGAQNSYNQNSCSDCGNWCMMKNYVPTAPYQDGKFGTLHTTRRCSMATCGREATMWMEGNNAGLSSDCFRNGPPGMGGFSADVFGRGCCCGSEGAAGLVKITWYCKT</sequence>
<protein>
    <submittedName>
        <fullName evidence="1">Uncharacterized protein</fullName>
    </submittedName>
</protein>
<dbReference type="EMBL" id="KU686195">
    <property type="protein sequence ID" value="AOV58110.1"/>
    <property type="molecule type" value="Genomic_DNA"/>
</dbReference>
<evidence type="ECO:0000313" key="9">
    <source>
        <dbReference type="Proteomes" id="UP000241265"/>
    </source>
</evidence>
<evidence type="ECO:0000313" key="1">
    <source>
        <dbReference type="EMBL" id="AGH26961.1"/>
    </source>
</evidence>
<dbReference type="RefSeq" id="YP_007673139.1">
    <property type="nucleotide sequence ID" value="NC_020837.1"/>
</dbReference>
<evidence type="ECO:0000313" key="7">
    <source>
        <dbReference type="Proteomes" id="UP000203521"/>
    </source>
</evidence>
<evidence type="ECO:0000313" key="2">
    <source>
        <dbReference type="EMBL" id="AOV57360.1"/>
    </source>
</evidence>
<organism evidence="1 7">
    <name type="scientific">Synechococcus phage S-CAM1</name>
    <dbReference type="NCBI Taxonomy" id="754037"/>
    <lineage>
        <taxon>Viruses</taxon>
        <taxon>Duplodnaviria</taxon>
        <taxon>Heunggongvirae</taxon>
        <taxon>Uroviricota</taxon>
        <taxon>Caudoviricetes</taxon>
        <taxon>Pantevenvirales</taxon>
        <taxon>Kyanoviridae</taxon>
        <taxon>Anaposvirus</taxon>
        <taxon>Anaposvirus socalone</taxon>
    </lineage>
</organism>
<evidence type="ECO:0000313" key="6">
    <source>
        <dbReference type="EMBL" id="AOV58360.1"/>
    </source>
</evidence>
<dbReference type="EMBL" id="KU686192">
    <property type="protein sequence ID" value="AOV57360.1"/>
    <property type="molecule type" value="Genomic_DNA"/>
</dbReference>
<name>M4QHQ0_9CAUD</name>
<evidence type="ECO:0000313" key="8">
    <source>
        <dbReference type="Proteomes" id="UP000240287"/>
    </source>
</evidence>
<evidence type="ECO:0000313" key="3">
    <source>
        <dbReference type="EMBL" id="AOV57610.1"/>
    </source>
</evidence>
<dbReference type="Proteomes" id="UP000241494">
    <property type="component" value="Segment"/>
</dbReference>
<evidence type="ECO:0000313" key="5">
    <source>
        <dbReference type="EMBL" id="AOV58110.1"/>
    </source>
</evidence>
<dbReference type="OrthoDB" id="37872at10239"/>